<feature type="domain" description="Protein kinase" evidence="24">
    <location>
        <begin position="386"/>
        <end position="669"/>
    </location>
</feature>
<name>A0A914XVF6_9BILA</name>
<dbReference type="PANTHER" id="PTHR44329:SF285">
    <property type="entry name" value="V-MOS MOLONEY MURINE SARCOMA VIRAL ONCO HOMOLOG"/>
    <property type="match status" value="1"/>
</dbReference>
<dbReference type="InterPro" id="IPR016068">
    <property type="entry name" value="Translin_N"/>
</dbReference>
<dbReference type="GO" id="GO:0016070">
    <property type="term" value="P:RNA metabolic process"/>
    <property type="evidence" value="ECO:0007669"/>
    <property type="project" value="InterPro"/>
</dbReference>
<dbReference type="InterPro" id="IPR008271">
    <property type="entry name" value="Ser/Thr_kinase_AS"/>
</dbReference>
<dbReference type="AlphaFoldDB" id="A0A914XVF6"/>
<evidence type="ECO:0000256" key="18">
    <source>
        <dbReference type="ARBA" id="ARBA00030513"/>
    </source>
</evidence>
<dbReference type="PROSITE" id="PS00108">
    <property type="entry name" value="PROTEIN_KINASE_ST"/>
    <property type="match status" value="1"/>
</dbReference>
<accession>A0A914XVF6</accession>
<evidence type="ECO:0000256" key="19">
    <source>
        <dbReference type="ARBA" id="ARBA00047899"/>
    </source>
</evidence>
<dbReference type="InterPro" id="IPR002848">
    <property type="entry name" value="Translin_fam"/>
</dbReference>
<keyword evidence="14" id="KW-0238">DNA-binding</keyword>
<evidence type="ECO:0000256" key="11">
    <source>
        <dbReference type="ARBA" id="ARBA00022777"/>
    </source>
</evidence>
<dbReference type="PROSITE" id="PS00107">
    <property type="entry name" value="PROTEIN_KINASE_ATP"/>
    <property type="match status" value="1"/>
</dbReference>
<comment type="catalytic activity">
    <reaction evidence="20">
        <text>L-seryl-[protein] + ATP = O-phospho-L-seryl-[protein] + ADP + H(+)</text>
        <dbReference type="Rhea" id="RHEA:17989"/>
        <dbReference type="Rhea" id="RHEA-COMP:9863"/>
        <dbReference type="Rhea" id="RHEA-COMP:11604"/>
        <dbReference type="ChEBI" id="CHEBI:15378"/>
        <dbReference type="ChEBI" id="CHEBI:29999"/>
        <dbReference type="ChEBI" id="CHEBI:30616"/>
        <dbReference type="ChEBI" id="CHEBI:83421"/>
        <dbReference type="ChEBI" id="CHEBI:456216"/>
        <dbReference type="EC" id="2.7.11.1"/>
    </reaction>
</comment>
<evidence type="ECO:0000256" key="21">
    <source>
        <dbReference type="PIRSR" id="PIRSR602848-1"/>
    </source>
</evidence>
<reference evidence="26" key="1">
    <citation type="submission" date="2022-11" db="UniProtKB">
        <authorList>
            <consortium name="WormBaseParasite"/>
        </authorList>
    </citation>
    <scope>IDENTIFICATION</scope>
</reference>
<dbReference type="InterPro" id="IPR051681">
    <property type="entry name" value="Ser/Thr_Kinases-Pseudokinases"/>
</dbReference>
<comment type="function">
    <text evidence="16">DNA-binding protein that specifically recognizes consensus sequences at the breakpoint junctions in chromosomal translocations, mostly involving immunoglobulin (Ig)/T-cell receptor gene segments. Seems to recognize single-stranded DNA ends generated by staggered breaks occurring at recombination hot spots.</text>
</comment>
<dbReference type="GO" id="GO:0005737">
    <property type="term" value="C:cytoplasm"/>
    <property type="evidence" value="ECO:0007669"/>
    <property type="project" value="UniProtKB-SubCell"/>
</dbReference>
<dbReference type="GO" id="GO:0005634">
    <property type="term" value="C:nucleus"/>
    <property type="evidence" value="ECO:0007669"/>
    <property type="project" value="UniProtKB-SubCell"/>
</dbReference>
<keyword evidence="21" id="KW-0460">Magnesium</keyword>
<comment type="catalytic activity">
    <reaction evidence="19">
        <text>L-threonyl-[protein] + ATP = O-phospho-L-threonyl-[protein] + ADP + H(+)</text>
        <dbReference type="Rhea" id="RHEA:46608"/>
        <dbReference type="Rhea" id="RHEA-COMP:11060"/>
        <dbReference type="Rhea" id="RHEA-COMP:11605"/>
        <dbReference type="ChEBI" id="CHEBI:15378"/>
        <dbReference type="ChEBI" id="CHEBI:30013"/>
        <dbReference type="ChEBI" id="CHEBI:30616"/>
        <dbReference type="ChEBI" id="CHEBI:61977"/>
        <dbReference type="ChEBI" id="CHEBI:456216"/>
        <dbReference type="EC" id="2.7.11.1"/>
    </reaction>
</comment>
<dbReference type="Gene3D" id="1.20.58.200">
    <property type="entry name" value="Translin, domain 2"/>
    <property type="match status" value="1"/>
</dbReference>
<evidence type="ECO:0000256" key="15">
    <source>
        <dbReference type="ARBA" id="ARBA00023242"/>
    </source>
</evidence>
<feature type="binding site" evidence="21">
    <location>
        <position position="114"/>
    </location>
    <ligand>
        <name>Mg(2+)</name>
        <dbReference type="ChEBI" id="CHEBI:18420"/>
    </ligand>
</feature>
<evidence type="ECO:0000256" key="2">
    <source>
        <dbReference type="ARBA" id="ARBA00004496"/>
    </source>
</evidence>
<dbReference type="Gene3D" id="1.20.58.190">
    <property type="entry name" value="Translin, domain 1"/>
    <property type="match status" value="1"/>
</dbReference>
<evidence type="ECO:0000256" key="7">
    <source>
        <dbReference type="ARBA" id="ARBA00022490"/>
    </source>
</evidence>
<feature type="region of interest" description="Disordered" evidence="23">
    <location>
        <begin position="302"/>
        <end position="336"/>
    </location>
</feature>
<keyword evidence="12 22" id="KW-0067">ATP-binding</keyword>
<keyword evidence="15" id="KW-0539">Nucleus</keyword>
<dbReference type="InterPro" id="IPR036081">
    <property type="entry name" value="Translin_sf"/>
</dbReference>
<evidence type="ECO:0000256" key="6">
    <source>
        <dbReference type="ARBA" id="ARBA00022196"/>
    </source>
</evidence>
<evidence type="ECO:0000256" key="8">
    <source>
        <dbReference type="ARBA" id="ARBA00022527"/>
    </source>
</evidence>
<evidence type="ECO:0000256" key="5">
    <source>
        <dbReference type="ARBA" id="ARBA00012513"/>
    </source>
</evidence>
<evidence type="ECO:0000313" key="26">
    <source>
        <dbReference type="WBParaSite" id="PSAMB.scaffold988size37605.g10161.t1"/>
    </source>
</evidence>
<dbReference type="InterPro" id="IPR000719">
    <property type="entry name" value="Prot_kinase_dom"/>
</dbReference>
<dbReference type="SUPFAM" id="SSF74784">
    <property type="entry name" value="Translin"/>
    <property type="match status" value="1"/>
</dbReference>
<evidence type="ECO:0000256" key="10">
    <source>
        <dbReference type="ARBA" id="ARBA00022741"/>
    </source>
</evidence>
<evidence type="ECO:0000313" key="25">
    <source>
        <dbReference type="Proteomes" id="UP000887566"/>
    </source>
</evidence>
<keyword evidence="21" id="KW-0479">Metal-binding</keyword>
<evidence type="ECO:0000256" key="1">
    <source>
        <dbReference type="ARBA" id="ARBA00004123"/>
    </source>
</evidence>
<dbReference type="GO" id="GO:0003697">
    <property type="term" value="F:single-stranded DNA binding"/>
    <property type="evidence" value="ECO:0007669"/>
    <property type="project" value="InterPro"/>
</dbReference>
<dbReference type="GO" id="GO:0003723">
    <property type="term" value="F:RNA binding"/>
    <property type="evidence" value="ECO:0007669"/>
    <property type="project" value="UniProtKB-KW"/>
</dbReference>
<dbReference type="WBParaSite" id="PSAMB.scaffold988size37605.g10161.t1">
    <property type="protein sequence ID" value="PSAMB.scaffold988size37605.g10161.t1"/>
    <property type="gene ID" value="PSAMB.scaffold988size37605.g10161"/>
</dbReference>
<feature type="binding site" evidence="22">
    <location>
        <position position="413"/>
    </location>
    <ligand>
        <name>ATP</name>
        <dbReference type="ChEBI" id="CHEBI:30616"/>
    </ligand>
</feature>
<dbReference type="SUPFAM" id="SSF56112">
    <property type="entry name" value="Protein kinase-like (PK-like)"/>
    <property type="match status" value="1"/>
</dbReference>
<dbReference type="InterPro" id="IPR033956">
    <property type="entry name" value="Translin"/>
</dbReference>
<dbReference type="InterPro" id="IPR017441">
    <property type="entry name" value="Protein_kinase_ATP_BS"/>
</dbReference>
<dbReference type="Pfam" id="PF01997">
    <property type="entry name" value="Translin"/>
    <property type="match status" value="1"/>
</dbReference>
<proteinExistence type="inferred from homology"/>
<keyword evidence="8" id="KW-0723">Serine/threonine-protein kinase</keyword>
<organism evidence="25 26">
    <name type="scientific">Plectus sambesii</name>
    <dbReference type="NCBI Taxonomy" id="2011161"/>
    <lineage>
        <taxon>Eukaryota</taxon>
        <taxon>Metazoa</taxon>
        <taxon>Ecdysozoa</taxon>
        <taxon>Nematoda</taxon>
        <taxon>Chromadorea</taxon>
        <taxon>Plectida</taxon>
        <taxon>Plectina</taxon>
        <taxon>Plectoidea</taxon>
        <taxon>Plectidae</taxon>
        <taxon>Plectus</taxon>
    </lineage>
</organism>
<evidence type="ECO:0000256" key="12">
    <source>
        <dbReference type="ARBA" id="ARBA00022840"/>
    </source>
</evidence>
<comment type="similarity">
    <text evidence="3">Belongs to the translin family.</text>
</comment>
<evidence type="ECO:0000256" key="16">
    <source>
        <dbReference type="ARBA" id="ARBA00025374"/>
    </source>
</evidence>
<evidence type="ECO:0000256" key="9">
    <source>
        <dbReference type="ARBA" id="ARBA00022679"/>
    </source>
</evidence>
<dbReference type="Pfam" id="PF00069">
    <property type="entry name" value="Pkinase"/>
    <property type="match status" value="1"/>
</dbReference>
<evidence type="ECO:0000256" key="4">
    <source>
        <dbReference type="ARBA" id="ARBA00011685"/>
    </source>
</evidence>
<dbReference type="GO" id="GO:0043565">
    <property type="term" value="F:sequence-specific DNA binding"/>
    <property type="evidence" value="ECO:0007669"/>
    <property type="project" value="InterPro"/>
</dbReference>
<evidence type="ECO:0000256" key="23">
    <source>
        <dbReference type="SAM" id="MobiDB-lite"/>
    </source>
</evidence>
<evidence type="ECO:0000256" key="14">
    <source>
        <dbReference type="ARBA" id="ARBA00023125"/>
    </source>
</evidence>
<evidence type="ECO:0000256" key="17">
    <source>
        <dbReference type="ARBA" id="ARBA00025410"/>
    </source>
</evidence>
<feature type="compositionally biased region" description="Low complexity" evidence="23">
    <location>
        <begin position="314"/>
        <end position="323"/>
    </location>
</feature>
<protein>
    <recommendedName>
        <fullName evidence="6">Translin</fullName>
        <ecNumber evidence="5">2.7.11.1</ecNumber>
    </recommendedName>
    <alternativeName>
        <fullName evidence="18">Component 3 of promoter of RISC</fullName>
    </alternativeName>
</protein>
<evidence type="ECO:0000259" key="24">
    <source>
        <dbReference type="PROSITE" id="PS50011"/>
    </source>
</evidence>
<comment type="subunit">
    <text evidence="4">Ring-shaped heterooctamer of six TSN and two TSNAX subunits, DNA/RNA binding occurs inside the ring.</text>
</comment>
<dbReference type="GO" id="GO:0005524">
    <property type="term" value="F:ATP binding"/>
    <property type="evidence" value="ECO:0007669"/>
    <property type="project" value="UniProtKB-UniRule"/>
</dbReference>
<keyword evidence="9" id="KW-0808">Transferase</keyword>
<dbReference type="GO" id="GO:0046872">
    <property type="term" value="F:metal ion binding"/>
    <property type="evidence" value="ECO:0007669"/>
    <property type="project" value="UniProtKB-KW"/>
</dbReference>
<sequence>MLTIMQRTHSVNETKQADNHLDQVREILTKDVRPIYANLAGKIPPNEYFRYHDHFRWVNQRMTFLLAFLYFLEKGELIGRDDAAAQLGVAAKRSGGFHLDLEDYLCGLLQLASELSRFAINSVAAGDNARPFQIATFLADMDAKFRLLNLKNDNLRKRFDALKYDVQKVEHVVYDLTIRGLKPTAAKFVSMASPAMLRNLPHSPQAVRSPVARSFRAAAKLGDHAKLVKTSSIPIESYSLRAPSPSPLGHSSHSYVNLLLSPVGQSSNHTFASPELTPSVEFSATRNCRALVHSPFRQSSFRQQRRRLYRDGTSECSSTTSTSARDDDTSVLSTSVPEKSVNIESALSSPMRPMAVDFQRSFSFCRGDIAAAATPLQTEHPKSALPAPVAKLGKGGFGAVFAGHYDGKRVAIKQLHSKILRDGARHDSLRAELNAFKLKHPNIVRILTFTSCGATIQVVYEYVGKRNLQSVLDDHDGEVIDSNRRMDICTQVADALCFCHSHKVLHLDVKPANVLLTDDGRTWKLADFGCSRNLIAADVHTPNTPASTASTANNAAGTLLYKAPELLKGNRASTKADVYSYSLLAWQCMSRRAPYDNLHAHTAVFLIVAQMLRPDTLFVREGDSAHLFNDADRQLMNLIERCWCPAPESRPEFTEICLNLATIGLHNMITVTMAD</sequence>
<evidence type="ECO:0000256" key="13">
    <source>
        <dbReference type="ARBA" id="ARBA00022884"/>
    </source>
</evidence>
<keyword evidence="11" id="KW-0418">Kinase</keyword>
<dbReference type="Proteomes" id="UP000887566">
    <property type="component" value="Unplaced"/>
</dbReference>
<evidence type="ECO:0000256" key="22">
    <source>
        <dbReference type="PROSITE-ProRule" id="PRU10141"/>
    </source>
</evidence>
<keyword evidence="10 22" id="KW-0547">Nucleotide-binding</keyword>
<dbReference type="GO" id="GO:0004674">
    <property type="term" value="F:protein serine/threonine kinase activity"/>
    <property type="evidence" value="ECO:0007669"/>
    <property type="project" value="UniProtKB-KW"/>
</dbReference>
<keyword evidence="13" id="KW-0694">RNA-binding</keyword>
<dbReference type="PROSITE" id="PS50011">
    <property type="entry name" value="PROTEIN_KINASE_DOM"/>
    <property type="match status" value="1"/>
</dbReference>
<dbReference type="CDD" id="cd14819">
    <property type="entry name" value="Translin"/>
    <property type="match status" value="1"/>
</dbReference>
<dbReference type="PANTHER" id="PTHR44329">
    <property type="entry name" value="SERINE/THREONINE-PROTEIN KINASE TNNI3K-RELATED"/>
    <property type="match status" value="1"/>
</dbReference>
<dbReference type="EC" id="2.7.11.1" evidence="5"/>
<evidence type="ECO:0000256" key="3">
    <source>
        <dbReference type="ARBA" id="ARBA00005902"/>
    </source>
</evidence>
<keyword evidence="25" id="KW-1185">Reference proteome</keyword>
<dbReference type="Gene3D" id="1.10.510.10">
    <property type="entry name" value="Transferase(Phosphotransferase) domain 1"/>
    <property type="match status" value="1"/>
</dbReference>
<comment type="subcellular location">
    <subcellularLocation>
        <location evidence="2">Cytoplasm</location>
    </subcellularLocation>
    <subcellularLocation>
        <location evidence="1">Nucleus</location>
    </subcellularLocation>
</comment>
<dbReference type="SMART" id="SM00220">
    <property type="entry name" value="S_TKc"/>
    <property type="match status" value="1"/>
</dbReference>
<dbReference type="FunFam" id="1.20.58.200:FF:000002">
    <property type="entry name" value="Putative translin"/>
    <property type="match status" value="1"/>
</dbReference>
<dbReference type="InterPro" id="IPR016069">
    <property type="entry name" value="Translin_C"/>
</dbReference>
<evidence type="ECO:0000256" key="20">
    <source>
        <dbReference type="ARBA" id="ARBA00048679"/>
    </source>
</evidence>
<keyword evidence="7" id="KW-0963">Cytoplasm</keyword>
<dbReference type="InterPro" id="IPR011009">
    <property type="entry name" value="Kinase-like_dom_sf"/>
</dbReference>
<comment type="function">
    <text evidence="17">Exhibits both single-stranded and double-stranded endoribonuclease activity. May act as an activator of RNA-induced silencing complex (RISC) by facilitating endonucleolytic cleavage of the siRNA passenger strand.</text>
</comment>